<dbReference type="Proteomes" id="UP000242188">
    <property type="component" value="Unassembled WGS sequence"/>
</dbReference>
<dbReference type="InterPro" id="IPR025952">
    <property type="entry name" value="R3H-assoc_dom"/>
</dbReference>
<comment type="caution">
    <text evidence="3">The sequence shown here is derived from an EMBL/GenBank/DDBJ whole genome shotgun (WGS) entry which is preliminary data.</text>
</comment>
<dbReference type="EMBL" id="NEDP02003955">
    <property type="protein sequence ID" value="OWF47278.1"/>
    <property type="molecule type" value="Genomic_DNA"/>
</dbReference>
<feature type="domain" description="R3H" evidence="2">
    <location>
        <begin position="197"/>
        <end position="260"/>
    </location>
</feature>
<evidence type="ECO:0000313" key="3">
    <source>
        <dbReference type="EMBL" id="OWF47278.1"/>
    </source>
</evidence>
<accession>A0A210QEX1</accession>
<dbReference type="STRING" id="6573.A0A210QEX1"/>
<dbReference type="Pfam" id="PF13902">
    <property type="entry name" value="R3H-assoc"/>
    <property type="match status" value="1"/>
</dbReference>
<dbReference type="InterPro" id="IPR001374">
    <property type="entry name" value="R3H_dom"/>
</dbReference>
<dbReference type="PROSITE" id="PS51061">
    <property type="entry name" value="R3H"/>
    <property type="match status" value="1"/>
</dbReference>
<reference evidence="3 4" key="1">
    <citation type="journal article" date="2017" name="Nat. Ecol. Evol.">
        <title>Scallop genome provides insights into evolution of bilaterian karyotype and development.</title>
        <authorList>
            <person name="Wang S."/>
            <person name="Zhang J."/>
            <person name="Jiao W."/>
            <person name="Li J."/>
            <person name="Xun X."/>
            <person name="Sun Y."/>
            <person name="Guo X."/>
            <person name="Huan P."/>
            <person name="Dong B."/>
            <person name="Zhang L."/>
            <person name="Hu X."/>
            <person name="Sun X."/>
            <person name="Wang J."/>
            <person name="Zhao C."/>
            <person name="Wang Y."/>
            <person name="Wang D."/>
            <person name="Huang X."/>
            <person name="Wang R."/>
            <person name="Lv J."/>
            <person name="Li Y."/>
            <person name="Zhang Z."/>
            <person name="Liu B."/>
            <person name="Lu W."/>
            <person name="Hui Y."/>
            <person name="Liang J."/>
            <person name="Zhou Z."/>
            <person name="Hou R."/>
            <person name="Li X."/>
            <person name="Liu Y."/>
            <person name="Li H."/>
            <person name="Ning X."/>
            <person name="Lin Y."/>
            <person name="Zhao L."/>
            <person name="Xing Q."/>
            <person name="Dou J."/>
            <person name="Li Y."/>
            <person name="Mao J."/>
            <person name="Guo H."/>
            <person name="Dou H."/>
            <person name="Li T."/>
            <person name="Mu C."/>
            <person name="Jiang W."/>
            <person name="Fu Q."/>
            <person name="Fu X."/>
            <person name="Miao Y."/>
            <person name="Liu J."/>
            <person name="Yu Q."/>
            <person name="Li R."/>
            <person name="Liao H."/>
            <person name="Li X."/>
            <person name="Kong Y."/>
            <person name="Jiang Z."/>
            <person name="Chourrout D."/>
            <person name="Li R."/>
            <person name="Bao Z."/>
        </authorList>
    </citation>
    <scope>NUCLEOTIDE SEQUENCE [LARGE SCALE GENOMIC DNA]</scope>
    <source>
        <strain evidence="3 4">PY_sf001</strain>
    </source>
</reference>
<dbReference type="InterPro" id="IPR036867">
    <property type="entry name" value="R3H_dom_sf"/>
</dbReference>
<keyword evidence="4" id="KW-1185">Reference proteome</keyword>
<evidence type="ECO:0000313" key="4">
    <source>
        <dbReference type="Proteomes" id="UP000242188"/>
    </source>
</evidence>
<dbReference type="OrthoDB" id="75169at2759"/>
<dbReference type="Gene3D" id="3.30.1370.50">
    <property type="entry name" value="R3H-like domain"/>
    <property type="match status" value="1"/>
</dbReference>
<evidence type="ECO:0000259" key="2">
    <source>
        <dbReference type="PROSITE" id="PS51061"/>
    </source>
</evidence>
<dbReference type="PANTHER" id="PTHR32019">
    <property type="entry name" value="R3H DOMAIN-CONTAINING PROTEIN 4"/>
    <property type="match status" value="1"/>
</dbReference>
<dbReference type="PANTHER" id="PTHR32019:SF2">
    <property type="entry name" value="R3H DOMAIN-CONTAINING PROTEIN 4"/>
    <property type="match status" value="1"/>
</dbReference>
<feature type="region of interest" description="Disordered" evidence="1">
    <location>
        <begin position="141"/>
        <end position="160"/>
    </location>
</feature>
<dbReference type="InterPro" id="IPR039629">
    <property type="entry name" value="R3HDM4"/>
</dbReference>
<name>A0A210QEX1_MIZYE</name>
<protein>
    <submittedName>
        <fullName evidence="3">R3H domain-containing protein 4</fullName>
    </submittedName>
</protein>
<evidence type="ECO:0000256" key="1">
    <source>
        <dbReference type="SAM" id="MobiDB-lite"/>
    </source>
</evidence>
<dbReference type="AlphaFoldDB" id="A0A210QEX1"/>
<gene>
    <name evidence="3" type="ORF">KP79_PYT08366</name>
</gene>
<dbReference type="CDD" id="cd02325">
    <property type="entry name" value="R3H"/>
    <property type="match status" value="1"/>
</dbReference>
<dbReference type="GO" id="GO:0003676">
    <property type="term" value="F:nucleic acid binding"/>
    <property type="evidence" value="ECO:0007669"/>
    <property type="project" value="UniProtKB-UniRule"/>
</dbReference>
<sequence length="291" mass="33660">MGVLRDETNIFSYESSGDDLENLDNDVREEVLANNLKHQRKPLNKNTMRLSNLQTDNGYQGSSRKTGVKRSRRGENLKYLLNLVEKEDDLELSMEVGEPSISAFAELFMEPEKMKVWKDFMNSSEEEQGRILQEKGRIAVNSKEKRTENRNDNKDLDNSWEEIPDNRAVHPAFTPEECYQRLDRNIRLFLKRRNIPVGILHGLEQDLISFFKDWPGSVYVSKLTSSFERMLLHAICQYLDLSSSSFDEGNCRRTHVENKFSSFTPPSVLLSSYLQRAATSWQHNSQPGNCV</sequence>
<feature type="compositionally biased region" description="Basic and acidic residues" evidence="1">
    <location>
        <begin position="141"/>
        <end position="157"/>
    </location>
</feature>
<organism evidence="3 4">
    <name type="scientific">Mizuhopecten yessoensis</name>
    <name type="common">Japanese scallop</name>
    <name type="synonym">Patinopecten yessoensis</name>
    <dbReference type="NCBI Taxonomy" id="6573"/>
    <lineage>
        <taxon>Eukaryota</taxon>
        <taxon>Metazoa</taxon>
        <taxon>Spiralia</taxon>
        <taxon>Lophotrochozoa</taxon>
        <taxon>Mollusca</taxon>
        <taxon>Bivalvia</taxon>
        <taxon>Autobranchia</taxon>
        <taxon>Pteriomorphia</taxon>
        <taxon>Pectinida</taxon>
        <taxon>Pectinoidea</taxon>
        <taxon>Pectinidae</taxon>
        <taxon>Mizuhopecten</taxon>
    </lineage>
</organism>
<dbReference type="SUPFAM" id="SSF82708">
    <property type="entry name" value="R3H domain"/>
    <property type="match status" value="1"/>
</dbReference>
<dbReference type="Pfam" id="PF01424">
    <property type="entry name" value="R3H"/>
    <property type="match status" value="1"/>
</dbReference>
<proteinExistence type="predicted"/>